<evidence type="ECO:0000256" key="1">
    <source>
        <dbReference type="ARBA" id="ARBA00009800"/>
    </source>
</evidence>
<dbReference type="AlphaFoldDB" id="A0AAW1U8D1"/>
<dbReference type="SUPFAM" id="SSF51445">
    <property type="entry name" value="(Trans)glycosidases"/>
    <property type="match status" value="1"/>
</dbReference>
<organism evidence="3 4">
    <name type="scientific">Henosepilachna vigintioctopunctata</name>
    <dbReference type="NCBI Taxonomy" id="420089"/>
    <lineage>
        <taxon>Eukaryota</taxon>
        <taxon>Metazoa</taxon>
        <taxon>Ecdysozoa</taxon>
        <taxon>Arthropoda</taxon>
        <taxon>Hexapoda</taxon>
        <taxon>Insecta</taxon>
        <taxon>Pterygota</taxon>
        <taxon>Neoptera</taxon>
        <taxon>Endopterygota</taxon>
        <taxon>Coleoptera</taxon>
        <taxon>Polyphaga</taxon>
        <taxon>Cucujiformia</taxon>
        <taxon>Coccinelloidea</taxon>
        <taxon>Coccinellidae</taxon>
        <taxon>Epilachninae</taxon>
        <taxon>Epilachnini</taxon>
        <taxon>Henosepilachna</taxon>
    </lineage>
</organism>
<sequence>MAYTSFIFGILFLSFTTLLTTGTVNVLLIDQYAPFVFKINTNYLSIGLDSSVIASNFKNFNMSDPKLVKIIGHLSPAYLRVGGNMADCLIFQSNNKRSLKENIGEKIDGGDCSYSNDYCQYQVLPNFTMNGIDWLNLNNLTRNAKLDMIFDLNVLRRFPNNSWNPENAKQLIEFSNRHNLDISWQLGNEPNAFRHQFNRAVNATQLAMDFQVLKKILNKYRRYEKSLLIGPETTRPQAEKKDSITYMTEFLKNAGNIIDIISWHQYYFNGRTASAHDFLDPKIFDILTWQIDTILEIQKRFKLSAKRVWLTETSSAWGGGSPLYSDRFIGSFIWLDKLGLAAKKGIDVVVRQSIFSGYYALIANDYIPNPVSVTIS</sequence>
<reference evidence="3 4" key="1">
    <citation type="submission" date="2023-03" db="EMBL/GenBank/DDBJ databases">
        <title>Genome insight into feeding habits of ladybird beetles.</title>
        <authorList>
            <person name="Li H.-S."/>
            <person name="Huang Y.-H."/>
            <person name="Pang H."/>
        </authorList>
    </citation>
    <scope>NUCLEOTIDE SEQUENCE [LARGE SCALE GENOMIC DNA]</scope>
    <source>
        <strain evidence="3">SYSU_2023b</strain>
        <tissue evidence="3">Whole body</tissue>
    </source>
</reference>
<dbReference type="Pfam" id="PF03662">
    <property type="entry name" value="Glyco_hydro_79n"/>
    <property type="match status" value="1"/>
</dbReference>
<proteinExistence type="inferred from homology"/>
<dbReference type="InterPro" id="IPR005199">
    <property type="entry name" value="Glyco_hydro_79"/>
</dbReference>
<dbReference type="GO" id="GO:0016020">
    <property type="term" value="C:membrane"/>
    <property type="evidence" value="ECO:0007669"/>
    <property type="project" value="InterPro"/>
</dbReference>
<dbReference type="GO" id="GO:0031012">
    <property type="term" value="C:extracellular matrix"/>
    <property type="evidence" value="ECO:0007669"/>
    <property type="project" value="TreeGrafter"/>
</dbReference>
<evidence type="ECO:0000256" key="2">
    <source>
        <dbReference type="SAM" id="Phobius"/>
    </source>
</evidence>
<accession>A0AAW1U8D1</accession>
<dbReference type="PANTHER" id="PTHR46145:SF4">
    <property type="entry name" value="HEPARANASE"/>
    <property type="match status" value="1"/>
</dbReference>
<name>A0AAW1U8D1_9CUCU</name>
<comment type="caution">
    <text evidence="3">The sequence shown here is derived from an EMBL/GenBank/DDBJ whole genome shotgun (WGS) entry which is preliminary data.</text>
</comment>
<dbReference type="EMBL" id="JARQZJ010000037">
    <property type="protein sequence ID" value="KAK9876527.1"/>
    <property type="molecule type" value="Genomic_DNA"/>
</dbReference>
<keyword evidence="2" id="KW-0472">Membrane</keyword>
<keyword evidence="4" id="KW-1185">Reference proteome</keyword>
<dbReference type="FunFam" id="3.20.20.80:FF:000024">
    <property type="entry name" value="Heparanase 2"/>
    <property type="match status" value="1"/>
</dbReference>
<keyword evidence="2" id="KW-0812">Transmembrane</keyword>
<dbReference type="PANTHER" id="PTHR46145">
    <property type="entry name" value="HEPARANASE"/>
    <property type="match status" value="1"/>
</dbReference>
<dbReference type="InterPro" id="IPR017853">
    <property type="entry name" value="GH"/>
</dbReference>
<dbReference type="GO" id="GO:0005615">
    <property type="term" value="C:extracellular space"/>
    <property type="evidence" value="ECO:0007669"/>
    <property type="project" value="TreeGrafter"/>
</dbReference>
<feature type="transmembrane region" description="Helical" evidence="2">
    <location>
        <begin position="6"/>
        <end position="29"/>
    </location>
</feature>
<evidence type="ECO:0008006" key="5">
    <source>
        <dbReference type="Google" id="ProtNLM"/>
    </source>
</evidence>
<dbReference type="Gene3D" id="3.20.20.80">
    <property type="entry name" value="Glycosidases"/>
    <property type="match status" value="1"/>
</dbReference>
<dbReference type="Proteomes" id="UP001431783">
    <property type="component" value="Unassembled WGS sequence"/>
</dbReference>
<gene>
    <name evidence="3" type="ORF">WA026_013901</name>
</gene>
<keyword evidence="2" id="KW-1133">Transmembrane helix</keyword>
<evidence type="ECO:0000313" key="3">
    <source>
        <dbReference type="EMBL" id="KAK9876527.1"/>
    </source>
</evidence>
<comment type="similarity">
    <text evidence="1">Belongs to the glycosyl hydrolase 79 family.</text>
</comment>
<dbReference type="GO" id="GO:0016798">
    <property type="term" value="F:hydrolase activity, acting on glycosyl bonds"/>
    <property type="evidence" value="ECO:0007669"/>
    <property type="project" value="InterPro"/>
</dbReference>
<protein>
    <recommendedName>
        <fullName evidence="5">Heparanase-like</fullName>
    </recommendedName>
</protein>
<evidence type="ECO:0000313" key="4">
    <source>
        <dbReference type="Proteomes" id="UP001431783"/>
    </source>
</evidence>